<dbReference type="InterPro" id="IPR018006">
    <property type="entry name" value="Flag_FliJ_proteobac"/>
</dbReference>
<dbReference type="Proteomes" id="UP000199657">
    <property type="component" value="Unassembled WGS sequence"/>
</dbReference>
<name>A0A1H8QT84_9GAMM</name>
<keyword evidence="12" id="KW-0282">Flagellum</keyword>
<keyword evidence="12" id="KW-0966">Cell projection</keyword>
<evidence type="ECO:0000256" key="5">
    <source>
        <dbReference type="ARBA" id="ARBA00022475"/>
    </source>
</evidence>
<keyword evidence="5" id="KW-1003">Cell membrane</keyword>
<evidence type="ECO:0000256" key="10">
    <source>
        <dbReference type="ARBA" id="ARBA00023225"/>
    </source>
</evidence>
<evidence type="ECO:0000256" key="1">
    <source>
        <dbReference type="ARBA" id="ARBA00004413"/>
    </source>
</evidence>
<comment type="similarity">
    <text evidence="2">Belongs to the FliJ family.</text>
</comment>
<dbReference type="GO" id="GO:0044781">
    <property type="term" value="P:bacterial-type flagellum organization"/>
    <property type="evidence" value="ECO:0007669"/>
    <property type="project" value="UniProtKB-KW"/>
</dbReference>
<evidence type="ECO:0000256" key="9">
    <source>
        <dbReference type="ARBA" id="ARBA00023136"/>
    </source>
</evidence>
<dbReference type="GO" id="GO:0006935">
    <property type="term" value="P:chemotaxis"/>
    <property type="evidence" value="ECO:0007669"/>
    <property type="project" value="UniProtKB-KW"/>
</dbReference>
<dbReference type="GO" id="GO:0009288">
    <property type="term" value="C:bacterial-type flagellum"/>
    <property type="evidence" value="ECO:0007669"/>
    <property type="project" value="InterPro"/>
</dbReference>
<keyword evidence="13" id="KW-1185">Reference proteome</keyword>
<organism evidence="12 13">
    <name type="scientific">Aquisalimonas asiatica</name>
    <dbReference type="NCBI Taxonomy" id="406100"/>
    <lineage>
        <taxon>Bacteria</taxon>
        <taxon>Pseudomonadati</taxon>
        <taxon>Pseudomonadota</taxon>
        <taxon>Gammaproteobacteria</taxon>
        <taxon>Chromatiales</taxon>
        <taxon>Ectothiorhodospiraceae</taxon>
        <taxon>Aquisalimonas</taxon>
    </lineage>
</organism>
<dbReference type="AlphaFoldDB" id="A0A1H8QT84"/>
<evidence type="ECO:0000256" key="11">
    <source>
        <dbReference type="SAM" id="MobiDB-lite"/>
    </source>
</evidence>
<dbReference type="OrthoDB" id="7063681at2"/>
<dbReference type="GO" id="GO:0005886">
    <property type="term" value="C:plasma membrane"/>
    <property type="evidence" value="ECO:0007669"/>
    <property type="project" value="UniProtKB-SubCell"/>
</dbReference>
<feature type="region of interest" description="Disordered" evidence="11">
    <location>
        <begin position="100"/>
        <end position="121"/>
    </location>
</feature>
<dbReference type="RefSeq" id="WP_091640040.1">
    <property type="nucleotide sequence ID" value="NZ_FOEG01000001.1"/>
</dbReference>
<dbReference type="Pfam" id="PF02050">
    <property type="entry name" value="FliJ"/>
    <property type="match status" value="1"/>
</dbReference>
<keyword evidence="9" id="KW-0472">Membrane</keyword>
<keyword evidence="7" id="KW-1005">Bacterial flagellum biogenesis</keyword>
<dbReference type="GO" id="GO:0003774">
    <property type="term" value="F:cytoskeletal motor activity"/>
    <property type="evidence" value="ECO:0007669"/>
    <property type="project" value="InterPro"/>
</dbReference>
<dbReference type="InterPro" id="IPR053716">
    <property type="entry name" value="Flag_assembly_chemotaxis_eff"/>
</dbReference>
<protein>
    <recommendedName>
        <fullName evidence="3">Flagellar FliJ protein</fullName>
    </recommendedName>
</protein>
<evidence type="ECO:0000256" key="4">
    <source>
        <dbReference type="ARBA" id="ARBA00022448"/>
    </source>
</evidence>
<keyword evidence="12" id="KW-0969">Cilium</keyword>
<gene>
    <name evidence="12" type="ORF">SAMN04488052_101765</name>
</gene>
<dbReference type="InterPro" id="IPR052570">
    <property type="entry name" value="FliJ"/>
</dbReference>
<evidence type="ECO:0000313" key="13">
    <source>
        <dbReference type="Proteomes" id="UP000199657"/>
    </source>
</evidence>
<dbReference type="NCBIfam" id="TIGR02473">
    <property type="entry name" value="flagell_FliJ"/>
    <property type="match status" value="1"/>
</dbReference>
<dbReference type="InterPro" id="IPR012823">
    <property type="entry name" value="Flagell_FliJ"/>
</dbReference>
<evidence type="ECO:0000256" key="7">
    <source>
        <dbReference type="ARBA" id="ARBA00022795"/>
    </source>
</evidence>
<accession>A0A1H8QT84</accession>
<evidence type="ECO:0000256" key="3">
    <source>
        <dbReference type="ARBA" id="ARBA00020392"/>
    </source>
</evidence>
<dbReference type="EMBL" id="FOEG01000001">
    <property type="protein sequence ID" value="SEO57276.1"/>
    <property type="molecule type" value="Genomic_DNA"/>
</dbReference>
<evidence type="ECO:0000256" key="8">
    <source>
        <dbReference type="ARBA" id="ARBA00022927"/>
    </source>
</evidence>
<evidence type="ECO:0000256" key="2">
    <source>
        <dbReference type="ARBA" id="ARBA00010004"/>
    </source>
</evidence>
<dbReference type="PANTHER" id="PTHR38786:SF1">
    <property type="entry name" value="FLAGELLAR FLIJ PROTEIN"/>
    <property type="match status" value="1"/>
</dbReference>
<evidence type="ECO:0000256" key="6">
    <source>
        <dbReference type="ARBA" id="ARBA00022500"/>
    </source>
</evidence>
<sequence>MSRLKRLQTVEGVMDDNAERAARAFGQARAALEQAEQRLVQLQQFRADYHNRLAEGQGDVMDAFRLRDFNAFLVRIDGAIEQQRRQIDEARRQVEQARQNWNAERSRADAMGKVVQQEQRSEQRVAARREQSEADELAQRMFIHRNGMY</sequence>
<proteinExistence type="inferred from homology"/>
<keyword evidence="6" id="KW-0145">Chemotaxis</keyword>
<dbReference type="PIRSF" id="PIRSF019404">
    <property type="entry name" value="FliJ"/>
    <property type="match status" value="1"/>
</dbReference>
<keyword evidence="8" id="KW-0653">Protein transport</keyword>
<comment type="subcellular location">
    <subcellularLocation>
        <location evidence="1">Cell membrane</location>
        <topology evidence="1">Peripheral membrane protein</topology>
        <orientation evidence="1">Cytoplasmic side</orientation>
    </subcellularLocation>
</comment>
<reference evidence="12 13" key="1">
    <citation type="submission" date="2016-10" db="EMBL/GenBank/DDBJ databases">
        <authorList>
            <person name="de Groot N.N."/>
        </authorList>
    </citation>
    <scope>NUCLEOTIDE SEQUENCE [LARGE SCALE GENOMIC DNA]</scope>
    <source>
        <strain evidence="12 13">CGMCC 1.6291</strain>
    </source>
</reference>
<dbReference type="GO" id="GO:0015031">
    <property type="term" value="P:protein transport"/>
    <property type="evidence" value="ECO:0007669"/>
    <property type="project" value="UniProtKB-KW"/>
</dbReference>
<keyword evidence="4" id="KW-0813">Transport</keyword>
<dbReference type="STRING" id="406100.SAMN04488052_101765"/>
<evidence type="ECO:0000313" key="12">
    <source>
        <dbReference type="EMBL" id="SEO57276.1"/>
    </source>
</evidence>
<dbReference type="PRINTS" id="PR01004">
    <property type="entry name" value="FLGFLIJ"/>
</dbReference>
<dbReference type="GO" id="GO:0071973">
    <property type="term" value="P:bacterial-type flagellum-dependent cell motility"/>
    <property type="evidence" value="ECO:0007669"/>
    <property type="project" value="InterPro"/>
</dbReference>
<dbReference type="Gene3D" id="1.10.287.1700">
    <property type="match status" value="1"/>
</dbReference>
<keyword evidence="10" id="KW-1006">Bacterial flagellum protein export</keyword>
<dbReference type="PANTHER" id="PTHR38786">
    <property type="entry name" value="FLAGELLAR FLIJ PROTEIN"/>
    <property type="match status" value="1"/>
</dbReference>